<dbReference type="AlphaFoldDB" id="A0A4R2EPL2"/>
<evidence type="ECO:0000313" key="1">
    <source>
        <dbReference type="EMBL" id="TCN70721.1"/>
    </source>
</evidence>
<reference evidence="1 2" key="1">
    <citation type="submission" date="2019-03" db="EMBL/GenBank/DDBJ databases">
        <title>Genomic Encyclopedia of Archaeal and Bacterial Type Strains, Phase II (KMG-II): from individual species to whole genera.</title>
        <authorList>
            <person name="Goeker M."/>
        </authorList>
    </citation>
    <scope>NUCLEOTIDE SEQUENCE [LARGE SCALE GENOMIC DNA]</scope>
    <source>
        <strain evidence="1 2">RL-C</strain>
    </source>
</reference>
<proteinExistence type="predicted"/>
<protein>
    <submittedName>
        <fullName evidence="1">Uncharacterized protein</fullName>
    </submittedName>
</protein>
<dbReference type="Proteomes" id="UP000294830">
    <property type="component" value="Unassembled WGS sequence"/>
</dbReference>
<sequence length="202" mass="23415">MRTIYVFDDDAYNYALEIGMDKITEIKKVTKGTLKGYTIVKTIEEFNEISLFPICCVLARPNTKEAENFEESIARLETKWNTPFGKRKEAVVTVCNDTVVPTNGYYKILETTKKEYTDASNGITKQTDCALMQYKSNKDNEFVTDPQWYRINALISDDTICPVGGDYRTKLRLVKSSINRVIYIEDVRIVNNHYCSKWYFVE</sequence>
<name>A0A4R2EPL2_9BACT</name>
<accession>A0A4R2EPL2</accession>
<keyword evidence="2" id="KW-1185">Reference proteome</keyword>
<comment type="caution">
    <text evidence="1">The sequence shown here is derived from an EMBL/GenBank/DDBJ whole genome shotgun (WGS) entry which is preliminary data.</text>
</comment>
<dbReference type="EMBL" id="SLWB01000003">
    <property type="protein sequence ID" value="TCN70721.1"/>
    <property type="molecule type" value="Genomic_DNA"/>
</dbReference>
<evidence type="ECO:0000313" key="2">
    <source>
        <dbReference type="Proteomes" id="UP000294830"/>
    </source>
</evidence>
<organism evidence="1 2">
    <name type="scientific">Acetobacteroides hydrogenigenes</name>
    <dbReference type="NCBI Taxonomy" id="979970"/>
    <lineage>
        <taxon>Bacteria</taxon>
        <taxon>Pseudomonadati</taxon>
        <taxon>Bacteroidota</taxon>
        <taxon>Bacteroidia</taxon>
        <taxon>Bacteroidales</taxon>
        <taxon>Rikenellaceae</taxon>
        <taxon>Acetobacteroides</taxon>
    </lineage>
</organism>
<gene>
    <name evidence="1" type="ORF">CLV25_103245</name>
</gene>
<dbReference type="RefSeq" id="WP_131838577.1">
    <property type="nucleotide sequence ID" value="NZ_SLWB01000003.1"/>
</dbReference>